<evidence type="ECO:0000256" key="7">
    <source>
        <dbReference type="ARBA" id="ARBA00022676"/>
    </source>
</evidence>
<dbReference type="EC" id="2.4.1.80" evidence="5"/>
<dbReference type="RefSeq" id="XP_069232800.1">
    <property type="nucleotide sequence ID" value="XM_069370071.1"/>
</dbReference>
<comment type="subcellular location">
    <subcellularLocation>
        <location evidence="1">Membrane</location>
        <topology evidence="1">Multi-pass membrane protein</topology>
    </subcellularLocation>
</comment>
<comment type="pathway">
    <text evidence="3">Sphingolipid metabolism.</text>
</comment>
<organism evidence="17 18">
    <name type="scientific">Cladosporium halotolerans</name>
    <dbReference type="NCBI Taxonomy" id="1052096"/>
    <lineage>
        <taxon>Eukaryota</taxon>
        <taxon>Fungi</taxon>
        <taxon>Dikarya</taxon>
        <taxon>Ascomycota</taxon>
        <taxon>Pezizomycotina</taxon>
        <taxon>Dothideomycetes</taxon>
        <taxon>Dothideomycetidae</taxon>
        <taxon>Cladosporiales</taxon>
        <taxon>Cladosporiaceae</taxon>
        <taxon>Cladosporium</taxon>
    </lineage>
</organism>
<evidence type="ECO:0000256" key="13">
    <source>
        <dbReference type="ARBA" id="ARBA00031543"/>
    </source>
</evidence>
<keyword evidence="9 16" id="KW-0812">Transmembrane</keyword>
<dbReference type="InterPro" id="IPR025993">
    <property type="entry name" value="Ceramide_glucosylTrfase"/>
</dbReference>
<dbReference type="Proteomes" id="UP000803884">
    <property type="component" value="Unassembled WGS sequence"/>
</dbReference>
<evidence type="ECO:0000256" key="8">
    <source>
        <dbReference type="ARBA" id="ARBA00022679"/>
    </source>
</evidence>
<evidence type="ECO:0000256" key="2">
    <source>
        <dbReference type="ARBA" id="ARBA00004760"/>
    </source>
</evidence>
<dbReference type="PANTHER" id="PTHR12726">
    <property type="entry name" value="CERAMIDE GLUCOSYLTRANSFERASE"/>
    <property type="match status" value="1"/>
</dbReference>
<dbReference type="GeneID" id="96002909"/>
<evidence type="ECO:0000313" key="17">
    <source>
        <dbReference type="EMBL" id="KAL1589695.1"/>
    </source>
</evidence>
<evidence type="ECO:0000256" key="3">
    <source>
        <dbReference type="ARBA" id="ARBA00004991"/>
    </source>
</evidence>
<keyword evidence="18" id="KW-1185">Reference proteome</keyword>
<dbReference type="InterPro" id="IPR029044">
    <property type="entry name" value="Nucleotide-diphossugar_trans"/>
</dbReference>
<evidence type="ECO:0000256" key="9">
    <source>
        <dbReference type="ARBA" id="ARBA00022692"/>
    </source>
</evidence>
<feature type="region of interest" description="Disordered" evidence="15">
    <location>
        <begin position="511"/>
        <end position="538"/>
    </location>
</feature>
<keyword evidence="11 16" id="KW-0472">Membrane</keyword>
<sequence>MRGEINAAEAVVSQSAPISGSQVILVIASICLVWYIVVALVSTLGYAQIRRYFSSPPKKVTWSQDAPHVNIIRPVKGLEPSLYDCLASTFRQDYPKDKLHIRLCISDRDDPALSVLERLLHDFPSIDAKILVEEEDVVLQDGKAHLGPNPKIRNMSRAYRESIGDCIWIIDCNIWIAKGVCGRLVAKLEGRGEKRKNKFVHQVPLVVDTVGTTADQETHGLLDGSSGHIHTVSSGSHTLLSGQAEERTASSIGGGRLEELFLSSAHAKFYTAINTVAVAPCIVGKSTMFRRSHLDSMTNGAGIDYFSENICEDHLIGDIIWRKSAPEEVNGEKFGKHACCFGDLAIQPMANMSVIEYWKRRVRWLRVRKYTVTLATLVEPGTESFFCSLYGAFAITTLPYFQSAVGIPPTWTSFWIFWICSVSAWCLMDWTLYLLLHSGRSIDVDADTPAFARSPKGGQRRPFAEWFLAWLGRESLAFPIWFWAIYGGARVQWRGKEFWVGMDMKVHELKSDEGETQSEFRENGHASRSSSRGKDRVD</sequence>
<name>A0AB34KY62_9PEZI</name>
<comment type="similarity">
    <text evidence="4">Belongs to the glycosyltransferase 2 family.</text>
</comment>
<evidence type="ECO:0000256" key="10">
    <source>
        <dbReference type="ARBA" id="ARBA00022989"/>
    </source>
</evidence>
<accession>A0AB34KY62</accession>
<comment type="caution">
    <text evidence="17">The sequence shown here is derived from an EMBL/GenBank/DDBJ whole genome shotgun (WGS) entry which is preliminary data.</text>
</comment>
<feature type="transmembrane region" description="Helical" evidence="16">
    <location>
        <begin position="415"/>
        <end position="436"/>
    </location>
</feature>
<dbReference type="EMBL" id="JAAQHG020000004">
    <property type="protein sequence ID" value="KAL1589695.1"/>
    <property type="molecule type" value="Genomic_DNA"/>
</dbReference>
<keyword evidence="8" id="KW-0808">Transferase</keyword>
<evidence type="ECO:0000256" key="5">
    <source>
        <dbReference type="ARBA" id="ARBA00012699"/>
    </source>
</evidence>
<evidence type="ECO:0000256" key="12">
    <source>
        <dbReference type="ARBA" id="ARBA00031017"/>
    </source>
</evidence>
<reference evidence="17 18" key="1">
    <citation type="journal article" date="2020" name="Microbiol. Resour. Announc.">
        <title>Draft Genome Sequence of a Cladosporium Species Isolated from the Mesophotic Ascidian Didemnum maculosum.</title>
        <authorList>
            <person name="Gioti A."/>
            <person name="Siaperas R."/>
            <person name="Nikolaivits E."/>
            <person name="Le Goff G."/>
            <person name="Ouazzani J."/>
            <person name="Kotoulas G."/>
            <person name="Topakas E."/>
        </authorList>
    </citation>
    <scope>NUCLEOTIDE SEQUENCE [LARGE SCALE GENOMIC DNA]</scope>
    <source>
        <strain evidence="17 18">TM138-S3</strain>
    </source>
</reference>
<dbReference type="GO" id="GO:0016020">
    <property type="term" value="C:membrane"/>
    <property type="evidence" value="ECO:0007669"/>
    <property type="project" value="UniProtKB-SubCell"/>
</dbReference>
<feature type="transmembrane region" description="Helical" evidence="16">
    <location>
        <begin position="23"/>
        <end position="49"/>
    </location>
</feature>
<dbReference type="GO" id="GO:0006679">
    <property type="term" value="P:glucosylceramide biosynthetic process"/>
    <property type="evidence" value="ECO:0007669"/>
    <property type="project" value="TreeGrafter"/>
</dbReference>
<evidence type="ECO:0000256" key="11">
    <source>
        <dbReference type="ARBA" id="ARBA00023136"/>
    </source>
</evidence>
<evidence type="ECO:0000313" key="18">
    <source>
        <dbReference type="Proteomes" id="UP000803884"/>
    </source>
</evidence>
<comment type="pathway">
    <text evidence="2">Lipid metabolism; sphingolipid metabolism.</text>
</comment>
<proteinExistence type="inferred from homology"/>
<dbReference type="PANTHER" id="PTHR12726:SF0">
    <property type="entry name" value="CERAMIDE GLUCOSYLTRANSFERASE"/>
    <property type="match status" value="1"/>
</dbReference>
<evidence type="ECO:0000256" key="1">
    <source>
        <dbReference type="ARBA" id="ARBA00004141"/>
    </source>
</evidence>
<dbReference type="Pfam" id="PF13506">
    <property type="entry name" value="Glyco_transf_21"/>
    <property type="match status" value="2"/>
</dbReference>
<dbReference type="GO" id="GO:0008120">
    <property type="term" value="F:ceramide glucosyltransferase activity"/>
    <property type="evidence" value="ECO:0007669"/>
    <property type="project" value="UniProtKB-EC"/>
</dbReference>
<dbReference type="SUPFAM" id="SSF53448">
    <property type="entry name" value="Nucleotide-diphospho-sugar transferases"/>
    <property type="match status" value="1"/>
</dbReference>
<keyword evidence="7" id="KW-0328">Glycosyltransferase</keyword>
<evidence type="ECO:0000256" key="6">
    <source>
        <dbReference type="ARBA" id="ARBA00019988"/>
    </source>
</evidence>
<keyword evidence="10 16" id="KW-1133">Transmembrane helix</keyword>
<evidence type="ECO:0000256" key="16">
    <source>
        <dbReference type="SAM" id="Phobius"/>
    </source>
</evidence>
<protein>
    <recommendedName>
        <fullName evidence="6">Ceramide glucosyltransferase</fullName>
        <ecNumber evidence="5">2.4.1.80</ecNumber>
    </recommendedName>
    <alternativeName>
        <fullName evidence="13">Glucosylceramide synthase</fullName>
    </alternativeName>
    <alternativeName>
        <fullName evidence="14">UDP-glucose ceramide glucosyltransferase</fullName>
    </alternativeName>
    <alternativeName>
        <fullName evidence="12">UDP-glucose:N-acylsphingosine D-glucosyltransferase</fullName>
    </alternativeName>
</protein>
<feature type="transmembrane region" description="Helical" evidence="16">
    <location>
        <begin position="370"/>
        <end position="395"/>
    </location>
</feature>
<evidence type="ECO:0000256" key="15">
    <source>
        <dbReference type="SAM" id="MobiDB-lite"/>
    </source>
</evidence>
<feature type="compositionally biased region" description="Basic and acidic residues" evidence="15">
    <location>
        <begin position="511"/>
        <end position="525"/>
    </location>
</feature>
<gene>
    <name evidence="17" type="ORF">WHR41_01465</name>
</gene>
<evidence type="ECO:0000256" key="14">
    <source>
        <dbReference type="ARBA" id="ARBA00032575"/>
    </source>
</evidence>
<evidence type="ECO:0000256" key="4">
    <source>
        <dbReference type="ARBA" id="ARBA00006739"/>
    </source>
</evidence>
<dbReference type="AlphaFoldDB" id="A0AB34KY62"/>